<comment type="caution">
    <text evidence="3">The sequence shown here is derived from an EMBL/GenBank/DDBJ whole genome shotgun (WGS) entry which is preliminary data.</text>
</comment>
<dbReference type="PANTHER" id="PTHR32268:SF15">
    <property type="entry name" value="HOMOSERINE ACETYLTRANSFERASE FAMILY PROTEIN (AFU_ORTHOLOGUE AFUA_1G15350)"/>
    <property type="match status" value="1"/>
</dbReference>
<protein>
    <recommendedName>
        <fullName evidence="2">AB hydrolase-1 domain-containing protein</fullName>
    </recommendedName>
</protein>
<dbReference type="Gene3D" id="3.40.50.1820">
    <property type="entry name" value="alpha/beta hydrolase"/>
    <property type="match status" value="1"/>
</dbReference>
<comment type="similarity">
    <text evidence="1">Belongs to the AB hydrolase superfamily. MetX family.</text>
</comment>
<dbReference type="EMBL" id="NPIC01000012">
    <property type="protein sequence ID" value="RDL31372.1"/>
    <property type="molecule type" value="Genomic_DNA"/>
</dbReference>
<dbReference type="SUPFAM" id="SSF53474">
    <property type="entry name" value="alpha/beta-Hydrolases"/>
    <property type="match status" value="1"/>
</dbReference>
<dbReference type="InterPro" id="IPR029058">
    <property type="entry name" value="AB_hydrolase_fold"/>
</dbReference>
<dbReference type="GO" id="GO:0016747">
    <property type="term" value="F:acyltransferase activity, transferring groups other than amino-acyl groups"/>
    <property type="evidence" value="ECO:0007669"/>
    <property type="project" value="InterPro"/>
</dbReference>
<dbReference type="STRING" id="2656787.A0A370TBE3"/>
<name>A0A370TBE3_9HELO</name>
<evidence type="ECO:0000313" key="3">
    <source>
        <dbReference type="EMBL" id="RDL31372.1"/>
    </source>
</evidence>
<dbReference type="RefSeq" id="XP_031865503.1">
    <property type="nucleotide sequence ID" value="XM_032018204.1"/>
</dbReference>
<dbReference type="Proteomes" id="UP000254866">
    <property type="component" value="Unassembled WGS sequence"/>
</dbReference>
<keyword evidence="4" id="KW-1185">Reference proteome</keyword>
<organism evidence="3 4">
    <name type="scientific">Venustampulla echinocandica</name>
    <dbReference type="NCBI Taxonomy" id="2656787"/>
    <lineage>
        <taxon>Eukaryota</taxon>
        <taxon>Fungi</taxon>
        <taxon>Dikarya</taxon>
        <taxon>Ascomycota</taxon>
        <taxon>Pezizomycotina</taxon>
        <taxon>Leotiomycetes</taxon>
        <taxon>Helotiales</taxon>
        <taxon>Pleuroascaceae</taxon>
        <taxon>Venustampulla</taxon>
    </lineage>
</organism>
<gene>
    <name evidence="3" type="ORF">BP5553_09581</name>
</gene>
<dbReference type="InterPro" id="IPR008220">
    <property type="entry name" value="HAT_MetX-like"/>
</dbReference>
<evidence type="ECO:0000256" key="1">
    <source>
        <dbReference type="ARBA" id="ARBA00006886"/>
    </source>
</evidence>
<evidence type="ECO:0000259" key="2">
    <source>
        <dbReference type="Pfam" id="PF00561"/>
    </source>
</evidence>
<feature type="domain" description="AB hydrolase-1" evidence="2">
    <location>
        <begin position="67"/>
        <end position="165"/>
    </location>
</feature>
<dbReference type="Pfam" id="PF00561">
    <property type="entry name" value="Abhydrolase_1"/>
    <property type="match status" value="1"/>
</dbReference>
<proteinExistence type="inferred from homology"/>
<reference evidence="3 4" key="1">
    <citation type="journal article" date="2018" name="IMA Fungus">
        <title>IMA Genome-F 9: Draft genome sequence of Annulohypoxylon stygium, Aspergillus mulundensis, Berkeleyomyces basicola (syn. Thielaviopsis basicola), Ceratocystis smalleyi, two Cercospora beticola strains, Coleophoma cylindrospora, Fusarium fracticaudum, Phialophora cf. hyalina, and Morchella septimelata.</title>
        <authorList>
            <person name="Wingfield B.D."/>
            <person name="Bills G.F."/>
            <person name="Dong Y."/>
            <person name="Huang W."/>
            <person name="Nel W.J."/>
            <person name="Swalarsk-Parry B.S."/>
            <person name="Vaghefi N."/>
            <person name="Wilken P.M."/>
            <person name="An Z."/>
            <person name="de Beer Z.W."/>
            <person name="De Vos L."/>
            <person name="Chen L."/>
            <person name="Duong T.A."/>
            <person name="Gao Y."/>
            <person name="Hammerbacher A."/>
            <person name="Kikkert J.R."/>
            <person name="Li Y."/>
            <person name="Li H."/>
            <person name="Li K."/>
            <person name="Li Q."/>
            <person name="Liu X."/>
            <person name="Ma X."/>
            <person name="Naidoo K."/>
            <person name="Pethybridge S.J."/>
            <person name="Sun J."/>
            <person name="Steenkamp E.T."/>
            <person name="van der Nest M.A."/>
            <person name="van Wyk S."/>
            <person name="Wingfield M.J."/>
            <person name="Xiong C."/>
            <person name="Yue Q."/>
            <person name="Zhang X."/>
        </authorList>
    </citation>
    <scope>NUCLEOTIDE SEQUENCE [LARGE SCALE GENOMIC DNA]</scope>
    <source>
        <strain evidence="3 4">BP 5553</strain>
    </source>
</reference>
<dbReference type="OrthoDB" id="9972683at2759"/>
<accession>A0A370TBE3</accession>
<dbReference type="InterPro" id="IPR000073">
    <property type="entry name" value="AB_hydrolase_1"/>
</dbReference>
<dbReference type="PANTHER" id="PTHR32268">
    <property type="entry name" value="HOMOSERINE O-ACETYLTRANSFERASE"/>
    <property type="match status" value="1"/>
</dbReference>
<evidence type="ECO:0000313" key="4">
    <source>
        <dbReference type="Proteomes" id="UP000254866"/>
    </source>
</evidence>
<dbReference type="AlphaFoldDB" id="A0A370TBE3"/>
<dbReference type="GeneID" id="43602430"/>
<sequence>MNSPKPYDPTGIQYYSIPSFLFNTGRSLPVRVAYRSFNSTLPRAVCVPTSEHSHINTTNNFTSGALKDYHVVVVAMLGNGESSSPSNTVTFPQPLYQDCVNASHELFTKHLNINELEAVIGFGMGGQQAYYWMCMRPDFVKSAVVICGSARTSPFNYTLLDGTAAALRSSAGYSIEKARQQGIELTAGLHGYGKVTCAWSTSSAWFKKELFRTVLGLETISEFIEMYDSAFKGWNAADLLALVKMWQLGDVGALRDDGSYVKALEDITGRVLVIASRRDYYFSPEESAIELNYLKLGTLEILETIWGHAAGTGACKEDSEQIDRMIATFLGYN</sequence>